<proteinExistence type="predicted"/>
<gene>
    <name evidence="2" type="ORF">HHL23_00175</name>
</gene>
<evidence type="ECO:0000313" key="2">
    <source>
        <dbReference type="EMBL" id="NML68229.1"/>
    </source>
</evidence>
<dbReference type="RefSeq" id="WP_169232840.1">
    <property type="nucleotide sequence ID" value="NZ_JABBGI010000001.1"/>
</dbReference>
<accession>A0A7Y0AJ01</accession>
<comment type="caution">
    <text evidence="2">The sequence shown here is derived from an EMBL/GenBank/DDBJ whole genome shotgun (WGS) entry which is preliminary data.</text>
</comment>
<sequence length="176" mass="20688">MKKIIVISCIIVVLIFFNYPVFDSEGISYLIIFTCFVVICFSGAKIYFPNDKEDYDSVEKEADQLEKYDGDFQYTNEGFYNKQKTPLEFIKWDEIISVHSFSIPISKHTKEEGLEIITDKGSYELGRHTPGIEKLTNELYNHLPDWQFNSPTIRINNYGLKKTKLYERNDDRIKKL</sequence>
<evidence type="ECO:0000256" key="1">
    <source>
        <dbReference type="SAM" id="Phobius"/>
    </source>
</evidence>
<feature type="transmembrane region" description="Helical" evidence="1">
    <location>
        <begin position="27"/>
        <end position="48"/>
    </location>
</feature>
<dbReference type="EMBL" id="JABBGI010000001">
    <property type="protein sequence ID" value="NML68229.1"/>
    <property type="molecule type" value="Genomic_DNA"/>
</dbReference>
<evidence type="ECO:0000313" key="3">
    <source>
        <dbReference type="Proteomes" id="UP000544054"/>
    </source>
</evidence>
<dbReference type="AlphaFoldDB" id="A0A7Y0AJ01"/>
<protein>
    <submittedName>
        <fullName evidence="2">Uncharacterized protein</fullName>
    </submittedName>
</protein>
<organism evidence="2 3">
    <name type="scientific">Chryseobacterium antibioticum</name>
    <dbReference type="NCBI Taxonomy" id="2728847"/>
    <lineage>
        <taxon>Bacteria</taxon>
        <taxon>Pseudomonadati</taxon>
        <taxon>Bacteroidota</taxon>
        <taxon>Flavobacteriia</taxon>
        <taxon>Flavobacteriales</taxon>
        <taxon>Weeksellaceae</taxon>
        <taxon>Chryseobacterium group</taxon>
        <taxon>Chryseobacterium</taxon>
    </lineage>
</organism>
<keyword evidence="1" id="KW-0472">Membrane</keyword>
<dbReference type="Proteomes" id="UP000544054">
    <property type="component" value="Unassembled WGS sequence"/>
</dbReference>
<name>A0A7Y0AJ01_9FLAO</name>
<keyword evidence="1" id="KW-1133">Transmembrane helix</keyword>
<feature type="transmembrane region" description="Helical" evidence="1">
    <location>
        <begin position="5"/>
        <end position="21"/>
    </location>
</feature>
<reference evidence="2 3" key="1">
    <citation type="submission" date="2020-04" db="EMBL/GenBank/DDBJ databases">
        <title>Chryseobacterium sp. RP-3-3 sp. nov., isolated from Jeju soil.</title>
        <authorList>
            <person name="Dahal R.H."/>
        </authorList>
    </citation>
    <scope>NUCLEOTIDE SEQUENCE [LARGE SCALE GENOMIC DNA]</scope>
    <source>
        <strain evidence="2 3">RP-3-3</strain>
    </source>
</reference>
<keyword evidence="3" id="KW-1185">Reference proteome</keyword>
<keyword evidence="1" id="KW-0812">Transmembrane</keyword>